<sequence length="63" mass="6904">MLLPNTTPLLNITLVLTQSCISGGMLGSKIPERNREQVATDWYARSVHRVGTILPITNKQAGK</sequence>
<name>A0A8J3N5F8_9CHLR</name>
<protein>
    <submittedName>
        <fullName evidence="1">Uncharacterized protein</fullName>
    </submittedName>
</protein>
<organism evidence="1 2">
    <name type="scientific">Reticulibacter mediterranei</name>
    <dbReference type="NCBI Taxonomy" id="2778369"/>
    <lineage>
        <taxon>Bacteria</taxon>
        <taxon>Bacillati</taxon>
        <taxon>Chloroflexota</taxon>
        <taxon>Ktedonobacteria</taxon>
        <taxon>Ktedonobacterales</taxon>
        <taxon>Reticulibacteraceae</taxon>
        <taxon>Reticulibacter</taxon>
    </lineage>
</organism>
<proteinExistence type="predicted"/>
<dbReference type="EMBL" id="BNJK01000001">
    <property type="protein sequence ID" value="GHO96340.1"/>
    <property type="molecule type" value="Genomic_DNA"/>
</dbReference>
<dbReference type="AlphaFoldDB" id="A0A8J3N5F8"/>
<gene>
    <name evidence="1" type="ORF">KSF_063880</name>
</gene>
<evidence type="ECO:0000313" key="1">
    <source>
        <dbReference type="EMBL" id="GHO96340.1"/>
    </source>
</evidence>
<reference evidence="1" key="1">
    <citation type="submission" date="2020-10" db="EMBL/GenBank/DDBJ databases">
        <title>Taxonomic study of unclassified bacteria belonging to the class Ktedonobacteria.</title>
        <authorList>
            <person name="Yabe S."/>
            <person name="Wang C.M."/>
            <person name="Zheng Y."/>
            <person name="Sakai Y."/>
            <person name="Cavaletti L."/>
            <person name="Monciardini P."/>
            <person name="Donadio S."/>
        </authorList>
    </citation>
    <scope>NUCLEOTIDE SEQUENCE</scope>
    <source>
        <strain evidence="1">ID150040</strain>
    </source>
</reference>
<keyword evidence="2" id="KW-1185">Reference proteome</keyword>
<accession>A0A8J3N5F8</accession>
<comment type="caution">
    <text evidence="1">The sequence shown here is derived from an EMBL/GenBank/DDBJ whole genome shotgun (WGS) entry which is preliminary data.</text>
</comment>
<dbReference type="Proteomes" id="UP000597444">
    <property type="component" value="Unassembled WGS sequence"/>
</dbReference>
<evidence type="ECO:0000313" key="2">
    <source>
        <dbReference type="Proteomes" id="UP000597444"/>
    </source>
</evidence>